<accession>A0ABN3J970</accession>
<feature type="transmembrane region" description="Helical" evidence="1">
    <location>
        <begin position="168"/>
        <end position="195"/>
    </location>
</feature>
<evidence type="ECO:0000256" key="1">
    <source>
        <dbReference type="SAM" id="Phobius"/>
    </source>
</evidence>
<dbReference type="EMBL" id="BAAARW010000012">
    <property type="protein sequence ID" value="GAA2423781.1"/>
    <property type="molecule type" value="Genomic_DNA"/>
</dbReference>
<feature type="transmembrane region" description="Helical" evidence="1">
    <location>
        <begin position="202"/>
        <end position="221"/>
    </location>
</feature>
<reference evidence="2 3" key="1">
    <citation type="journal article" date="2019" name="Int. J. Syst. Evol. Microbiol.">
        <title>The Global Catalogue of Microorganisms (GCM) 10K type strain sequencing project: providing services to taxonomists for standard genome sequencing and annotation.</title>
        <authorList>
            <consortium name="The Broad Institute Genomics Platform"/>
            <consortium name="The Broad Institute Genome Sequencing Center for Infectious Disease"/>
            <person name="Wu L."/>
            <person name="Ma J."/>
        </authorList>
    </citation>
    <scope>NUCLEOTIDE SEQUENCE [LARGE SCALE GENOMIC DNA]</scope>
    <source>
        <strain evidence="2 3">JCM 3325</strain>
    </source>
</reference>
<feature type="transmembrane region" description="Helical" evidence="1">
    <location>
        <begin position="110"/>
        <end position="131"/>
    </location>
</feature>
<dbReference type="RefSeq" id="WP_344590563.1">
    <property type="nucleotide sequence ID" value="NZ_BAAARW010000012.1"/>
</dbReference>
<feature type="transmembrane region" description="Helical" evidence="1">
    <location>
        <begin position="227"/>
        <end position="246"/>
    </location>
</feature>
<keyword evidence="1" id="KW-1133">Transmembrane helix</keyword>
<feature type="transmembrane region" description="Helical" evidence="1">
    <location>
        <begin position="143"/>
        <end position="162"/>
    </location>
</feature>
<evidence type="ECO:0000313" key="3">
    <source>
        <dbReference type="Proteomes" id="UP001501231"/>
    </source>
</evidence>
<proteinExistence type="predicted"/>
<gene>
    <name evidence="2" type="ORF">GCM10010191_39910</name>
</gene>
<name>A0ABN3J970_9ACTN</name>
<feature type="transmembrane region" description="Helical" evidence="1">
    <location>
        <begin position="294"/>
        <end position="314"/>
    </location>
</feature>
<sequence length="330" mass="33023">MTARRLRPAVGLALTAAGAVSWALALAFLDHAARAGEKASSAVDDEGIPGDRWLSLWVHDLRWAAIIVVVCGLALTVRGSGWRKHAALVAGGLVLLVADGVFTSMRATGWSAAAGALGVASAVAAAVATRRPDAKAEDPQRHLVGYGIVAACCAPLLLTNAQSEAGRFIPAGMTAGLGIVQVLLVLAAISCAVSAMPHVPRAAVPLAAGFAAVLGTAGALAAGNTDVVFAILLGGPLVVAVLALTARPRSARSYLALAAIVAGYPFVLLVVSFTTVEPMAGALALSGDSYSADGIAAVPAGLLAGAVAGLLTVWTRSSRRPAAPVQTNRA</sequence>
<protein>
    <recommendedName>
        <fullName evidence="4">Integral membrane protein</fullName>
    </recommendedName>
</protein>
<keyword evidence="1" id="KW-0812">Transmembrane</keyword>
<organism evidence="2 3">
    <name type="scientific">Actinomadura vinacea</name>
    <dbReference type="NCBI Taxonomy" id="115336"/>
    <lineage>
        <taxon>Bacteria</taxon>
        <taxon>Bacillati</taxon>
        <taxon>Actinomycetota</taxon>
        <taxon>Actinomycetes</taxon>
        <taxon>Streptosporangiales</taxon>
        <taxon>Thermomonosporaceae</taxon>
        <taxon>Actinomadura</taxon>
    </lineage>
</organism>
<keyword evidence="1" id="KW-0472">Membrane</keyword>
<keyword evidence="3" id="KW-1185">Reference proteome</keyword>
<feature type="transmembrane region" description="Helical" evidence="1">
    <location>
        <begin position="253"/>
        <end position="274"/>
    </location>
</feature>
<dbReference type="Proteomes" id="UP001501231">
    <property type="component" value="Unassembled WGS sequence"/>
</dbReference>
<feature type="transmembrane region" description="Helical" evidence="1">
    <location>
        <begin position="86"/>
        <end position="104"/>
    </location>
</feature>
<evidence type="ECO:0008006" key="4">
    <source>
        <dbReference type="Google" id="ProtNLM"/>
    </source>
</evidence>
<comment type="caution">
    <text evidence="2">The sequence shown here is derived from an EMBL/GenBank/DDBJ whole genome shotgun (WGS) entry which is preliminary data.</text>
</comment>
<evidence type="ECO:0000313" key="2">
    <source>
        <dbReference type="EMBL" id="GAA2423781.1"/>
    </source>
</evidence>
<feature type="transmembrane region" description="Helical" evidence="1">
    <location>
        <begin position="61"/>
        <end position="79"/>
    </location>
</feature>